<gene>
    <name evidence="12" type="primary">fxlM</name>
    <name evidence="12" type="ORF">ETD86_29405</name>
</gene>
<evidence type="ECO:0000256" key="7">
    <source>
        <dbReference type="ARBA" id="ARBA00022679"/>
    </source>
</evidence>
<keyword evidence="7 12" id="KW-0808">Transferase</keyword>
<dbReference type="CDD" id="cd02440">
    <property type="entry name" value="AdoMet_MTases"/>
    <property type="match status" value="1"/>
</dbReference>
<dbReference type="Pfam" id="PF01135">
    <property type="entry name" value="PCMT"/>
    <property type="match status" value="1"/>
</dbReference>
<name>A0A5S4FA26_9ACTN</name>
<evidence type="ECO:0000256" key="5">
    <source>
        <dbReference type="ARBA" id="ARBA00022490"/>
    </source>
</evidence>
<evidence type="ECO:0000256" key="9">
    <source>
        <dbReference type="ARBA" id="ARBA00030757"/>
    </source>
</evidence>
<evidence type="ECO:0000256" key="10">
    <source>
        <dbReference type="ARBA" id="ARBA00031323"/>
    </source>
</evidence>
<keyword evidence="8" id="KW-0949">S-adenosyl-L-methionine</keyword>
<dbReference type="PANTHER" id="PTHR11579">
    <property type="entry name" value="PROTEIN-L-ISOASPARTATE O-METHYLTRANSFERASE"/>
    <property type="match status" value="1"/>
</dbReference>
<dbReference type="PANTHER" id="PTHR11579:SF0">
    <property type="entry name" value="PROTEIN-L-ISOASPARTATE(D-ASPARTATE) O-METHYLTRANSFERASE"/>
    <property type="match status" value="1"/>
</dbReference>
<evidence type="ECO:0000256" key="4">
    <source>
        <dbReference type="ARBA" id="ARBA00013346"/>
    </source>
</evidence>
<comment type="subcellular location">
    <subcellularLocation>
        <location evidence="1">Cytoplasm</location>
    </subcellularLocation>
</comment>
<sequence length="422" mass="45531">MPTLDVDSEQPLRAAMVGRLREIGAIRRDEVAKAFSRVPRHAFAPEATLEEAYDPEAVVRTKWAADGTTTISSVSAPQIQARMIEQAGIASGMRVLEIGSGGFNAALLAELVGREGHVVTLDIDADITSRARRLLDENGYTHVDVVLGDGDDGCATHAPFDAIVVTVEAADIPPAWMAQLAEGGSLVAPLRVRGFTRSIGFTKRGDRLVSTSKELAGFVKMQGQGRRPWTSVLLRGGTVRLRFDEERCPTGAATLERAFEAGQAQAWTGVTVRGDESLDTLQMWLATSLNHSCVMSIDKDAEGVVELLANPLIPSMCNAVVQGDSFAYLTKRDRGERKVEIGSHAFGPEASAAANLMADLVRAWNHKHRRGPDPQYTICPIGLVGPLPEGPVVMKRYVAIEVSWPLRADDTSRAGRGQTGDW</sequence>
<evidence type="ECO:0000256" key="8">
    <source>
        <dbReference type="ARBA" id="ARBA00022691"/>
    </source>
</evidence>
<organism evidence="12 13">
    <name type="scientific">Nonomuraea turkmeniaca</name>
    <dbReference type="NCBI Taxonomy" id="103838"/>
    <lineage>
        <taxon>Bacteria</taxon>
        <taxon>Bacillati</taxon>
        <taxon>Actinomycetota</taxon>
        <taxon>Actinomycetes</taxon>
        <taxon>Streptosporangiales</taxon>
        <taxon>Streptosporangiaceae</taxon>
        <taxon>Nonomuraea</taxon>
    </lineage>
</organism>
<dbReference type="SUPFAM" id="SSF53335">
    <property type="entry name" value="S-adenosyl-L-methionine-dependent methyltransferases"/>
    <property type="match status" value="1"/>
</dbReference>
<comment type="caution">
    <text evidence="12">The sequence shown here is derived from an EMBL/GenBank/DDBJ whole genome shotgun (WGS) entry which is preliminary data.</text>
</comment>
<dbReference type="GO" id="GO:0004719">
    <property type="term" value="F:protein-L-isoaspartate (D-aspartate) O-methyltransferase activity"/>
    <property type="evidence" value="ECO:0007669"/>
    <property type="project" value="UniProtKB-EC"/>
</dbReference>
<reference evidence="12 13" key="1">
    <citation type="submission" date="2019-05" db="EMBL/GenBank/DDBJ databases">
        <title>Draft genome sequence of Nonomuraea turkmeniaca DSM 43926.</title>
        <authorList>
            <person name="Saricaoglu S."/>
            <person name="Isik K."/>
        </authorList>
    </citation>
    <scope>NUCLEOTIDE SEQUENCE [LARGE SCALE GENOMIC DNA]</scope>
    <source>
        <strain evidence="12 13">DSM 43926</strain>
    </source>
</reference>
<dbReference type="AlphaFoldDB" id="A0A5S4FA26"/>
<evidence type="ECO:0000256" key="11">
    <source>
        <dbReference type="ARBA" id="ARBA00031350"/>
    </source>
</evidence>
<evidence type="ECO:0000313" key="12">
    <source>
        <dbReference type="EMBL" id="TMR14066.1"/>
    </source>
</evidence>
<proteinExistence type="inferred from homology"/>
<evidence type="ECO:0000256" key="2">
    <source>
        <dbReference type="ARBA" id="ARBA00005369"/>
    </source>
</evidence>
<dbReference type="RefSeq" id="WP_138669481.1">
    <property type="nucleotide sequence ID" value="NZ_VCKY01000114.1"/>
</dbReference>
<keyword evidence="13" id="KW-1185">Reference proteome</keyword>
<protein>
    <recommendedName>
        <fullName evidence="4">Protein-L-isoaspartate O-methyltransferase</fullName>
        <ecNumber evidence="3">2.1.1.77</ecNumber>
    </recommendedName>
    <alternativeName>
        <fullName evidence="11">L-isoaspartyl protein carboxyl methyltransferase</fullName>
    </alternativeName>
    <alternativeName>
        <fullName evidence="9">Protein L-isoaspartyl methyltransferase</fullName>
    </alternativeName>
    <alternativeName>
        <fullName evidence="10">Protein-beta-aspartate methyltransferase</fullName>
    </alternativeName>
</protein>
<dbReference type="Proteomes" id="UP000309128">
    <property type="component" value="Unassembled WGS sequence"/>
</dbReference>
<dbReference type="InterPro" id="IPR000682">
    <property type="entry name" value="PCMT"/>
</dbReference>
<dbReference type="OrthoDB" id="4035289at2"/>
<dbReference type="EMBL" id="VCKY01000114">
    <property type="protein sequence ID" value="TMR14066.1"/>
    <property type="molecule type" value="Genomic_DNA"/>
</dbReference>
<evidence type="ECO:0000256" key="6">
    <source>
        <dbReference type="ARBA" id="ARBA00022603"/>
    </source>
</evidence>
<dbReference type="GO" id="GO:0005737">
    <property type="term" value="C:cytoplasm"/>
    <property type="evidence" value="ECO:0007669"/>
    <property type="project" value="UniProtKB-SubCell"/>
</dbReference>
<keyword evidence="5" id="KW-0963">Cytoplasm</keyword>
<dbReference type="Gene3D" id="3.40.50.150">
    <property type="entry name" value="Vaccinia Virus protein VP39"/>
    <property type="match status" value="1"/>
</dbReference>
<accession>A0A5S4FA26</accession>
<comment type="similarity">
    <text evidence="2">Belongs to the methyltransferase superfamily. L-isoaspartyl/D-aspartyl protein methyltransferase family.</text>
</comment>
<dbReference type="InterPro" id="IPR027573">
    <property type="entry name" value="Methyltran_FxLD"/>
</dbReference>
<dbReference type="EC" id="2.1.1.77" evidence="3"/>
<keyword evidence="6 12" id="KW-0489">Methyltransferase</keyword>
<evidence type="ECO:0000313" key="13">
    <source>
        <dbReference type="Proteomes" id="UP000309128"/>
    </source>
</evidence>
<dbReference type="InterPro" id="IPR029063">
    <property type="entry name" value="SAM-dependent_MTases_sf"/>
</dbReference>
<dbReference type="GO" id="GO:0032259">
    <property type="term" value="P:methylation"/>
    <property type="evidence" value="ECO:0007669"/>
    <property type="project" value="UniProtKB-KW"/>
</dbReference>
<dbReference type="NCBIfam" id="TIGR04364">
    <property type="entry name" value="methyltran_FxLD"/>
    <property type="match status" value="1"/>
</dbReference>
<evidence type="ECO:0000256" key="3">
    <source>
        <dbReference type="ARBA" id="ARBA00011890"/>
    </source>
</evidence>
<evidence type="ECO:0000256" key="1">
    <source>
        <dbReference type="ARBA" id="ARBA00004496"/>
    </source>
</evidence>